<reference evidence="4 5" key="1">
    <citation type="submission" date="2024-04" db="EMBL/GenBank/DDBJ databases">
        <title>draft genome sequnece of Paenibacillus filicis.</title>
        <authorList>
            <person name="Kim D.-U."/>
        </authorList>
    </citation>
    <scope>NUCLEOTIDE SEQUENCE [LARGE SCALE GENOMIC DNA]</scope>
    <source>
        <strain evidence="4 5">KACC14197</strain>
    </source>
</reference>
<sequence>MKLHRLLAITMLLLSRKRMSGQELAERFEVSLRTIYRDLEAINAAGIPIASFAGADGGYEIMEQYHIDRQMVTLDELRSILTALKGFQASLDDRETDRLLAKVGALVARSERNRAEGPGETLLIDTDLWRGGQEEKELLSELRQAAISRSLVTFAYTDAGGQAGLRSVEPIGVAWKNYAWYLYAFCRLRQDYRTFKLNRIKDSRIESEVFDRRGITLEELNARWNGRTGETFPLVLRFSVAQRQRVEELFGTGGISSVQEGMLLLKKEQLRTSWLLGVLFNLADDVEVLEPKELILALREKAERICRLYQT</sequence>
<dbReference type="InterPro" id="IPR001034">
    <property type="entry name" value="DeoR_HTH"/>
</dbReference>
<proteinExistence type="predicted"/>
<name>A0ABU9DBW1_9BACL</name>
<dbReference type="Pfam" id="PF25583">
    <property type="entry name" value="WCX"/>
    <property type="match status" value="1"/>
</dbReference>
<dbReference type="Proteomes" id="UP001469365">
    <property type="component" value="Unassembled WGS sequence"/>
</dbReference>
<dbReference type="InterPro" id="IPR036388">
    <property type="entry name" value="WH-like_DNA-bd_sf"/>
</dbReference>
<dbReference type="Pfam" id="PF13280">
    <property type="entry name" value="WYL"/>
    <property type="match status" value="1"/>
</dbReference>
<evidence type="ECO:0000256" key="2">
    <source>
        <dbReference type="ARBA" id="ARBA00023163"/>
    </source>
</evidence>
<dbReference type="InterPro" id="IPR013196">
    <property type="entry name" value="HTH_11"/>
</dbReference>
<protein>
    <submittedName>
        <fullName evidence="4">YafY family protein</fullName>
    </submittedName>
</protein>
<dbReference type="PROSITE" id="PS51000">
    <property type="entry name" value="HTH_DEOR_2"/>
    <property type="match status" value="1"/>
</dbReference>
<evidence type="ECO:0000259" key="3">
    <source>
        <dbReference type="PROSITE" id="PS51000"/>
    </source>
</evidence>
<keyword evidence="5" id="KW-1185">Reference proteome</keyword>
<dbReference type="InterPro" id="IPR051534">
    <property type="entry name" value="CBASS_pafABC_assoc_protein"/>
</dbReference>
<evidence type="ECO:0000256" key="1">
    <source>
        <dbReference type="ARBA" id="ARBA00023015"/>
    </source>
</evidence>
<dbReference type="PIRSF" id="PIRSF016838">
    <property type="entry name" value="PafC"/>
    <property type="match status" value="1"/>
</dbReference>
<evidence type="ECO:0000313" key="5">
    <source>
        <dbReference type="Proteomes" id="UP001469365"/>
    </source>
</evidence>
<comment type="caution">
    <text evidence="4">The sequence shown here is derived from an EMBL/GenBank/DDBJ whole genome shotgun (WGS) entry which is preliminary data.</text>
</comment>
<feature type="domain" description="HTH deoR-type" evidence="3">
    <location>
        <begin position="2"/>
        <end position="57"/>
    </location>
</feature>
<dbReference type="EMBL" id="JBBPCC010000001">
    <property type="protein sequence ID" value="MEK8126341.1"/>
    <property type="molecule type" value="Genomic_DNA"/>
</dbReference>
<evidence type="ECO:0000313" key="4">
    <source>
        <dbReference type="EMBL" id="MEK8126341.1"/>
    </source>
</evidence>
<dbReference type="RefSeq" id="WP_341413402.1">
    <property type="nucleotide sequence ID" value="NZ_JBBPCC010000001.1"/>
</dbReference>
<dbReference type="Gene3D" id="1.10.10.10">
    <property type="entry name" value="Winged helix-like DNA-binding domain superfamily/Winged helix DNA-binding domain"/>
    <property type="match status" value="1"/>
</dbReference>
<dbReference type="InterPro" id="IPR057727">
    <property type="entry name" value="WCX_dom"/>
</dbReference>
<keyword evidence="1" id="KW-0805">Transcription regulation</keyword>
<dbReference type="InterPro" id="IPR028349">
    <property type="entry name" value="PafC-like"/>
</dbReference>
<dbReference type="InterPro" id="IPR026881">
    <property type="entry name" value="WYL_dom"/>
</dbReference>
<dbReference type="PROSITE" id="PS52050">
    <property type="entry name" value="WYL"/>
    <property type="match status" value="1"/>
</dbReference>
<dbReference type="PANTHER" id="PTHR34580:SF1">
    <property type="entry name" value="PROTEIN PAFC"/>
    <property type="match status" value="1"/>
</dbReference>
<organism evidence="4 5">
    <name type="scientific">Paenibacillus filicis</name>
    <dbReference type="NCBI Taxonomy" id="669464"/>
    <lineage>
        <taxon>Bacteria</taxon>
        <taxon>Bacillati</taxon>
        <taxon>Bacillota</taxon>
        <taxon>Bacilli</taxon>
        <taxon>Bacillales</taxon>
        <taxon>Paenibacillaceae</taxon>
        <taxon>Paenibacillus</taxon>
    </lineage>
</organism>
<dbReference type="SUPFAM" id="SSF46785">
    <property type="entry name" value="Winged helix' DNA-binding domain"/>
    <property type="match status" value="1"/>
</dbReference>
<dbReference type="Pfam" id="PF08279">
    <property type="entry name" value="HTH_11"/>
    <property type="match status" value="1"/>
</dbReference>
<dbReference type="PANTHER" id="PTHR34580">
    <property type="match status" value="1"/>
</dbReference>
<gene>
    <name evidence="4" type="ORF">WMW72_00270</name>
</gene>
<keyword evidence="2" id="KW-0804">Transcription</keyword>
<accession>A0ABU9DBW1</accession>
<dbReference type="InterPro" id="IPR036390">
    <property type="entry name" value="WH_DNA-bd_sf"/>
</dbReference>